<gene>
    <name evidence="2" type="ORF">FH972_016488</name>
</gene>
<reference evidence="2 3" key="1">
    <citation type="submission" date="2019-06" db="EMBL/GenBank/DDBJ databases">
        <title>A chromosomal-level reference genome of Carpinus fangiana (Coryloideae, Betulaceae).</title>
        <authorList>
            <person name="Yang X."/>
            <person name="Wang Z."/>
            <person name="Zhang L."/>
            <person name="Hao G."/>
            <person name="Liu J."/>
            <person name="Yang Y."/>
        </authorList>
    </citation>
    <scope>NUCLEOTIDE SEQUENCE [LARGE SCALE GENOMIC DNA]</scope>
    <source>
        <strain evidence="2">Cfa_2016G</strain>
        <tissue evidence="2">Leaf</tissue>
    </source>
</reference>
<keyword evidence="3" id="KW-1185">Reference proteome</keyword>
<dbReference type="GO" id="GO:0005789">
    <property type="term" value="C:endoplasmic reticulum membrane"/>
    <property type="evidence" value="ECO:0007669"/>
    <property type="project" value="TreeGrafter"/>
</dbReference>
<dbReference type="OrthoDB" id="310654at2759"/>
<dbReference type="EMBL" id="CM017327">
    <property type="protein sequence ID" value="KAE8098422.1"/>
    <property type="molecule type" value="Genomic_DNA"/>
</dbReference>
<dbReference type="PROSITE" id="PS50065">
    <property type="entry name" value="HMG_COA_REDUCTASE_4"/>
    <property type="match status" value="1"/>
</dbReference>
<dbReference type="AlphaFoldDB" id="A0A5N6RG13"/>
<dbReference type="GO" id="GO:0016126">
    <property type="term" value="P:sterol biosynthetic process"/>
    <property type="evidence" value="ECO:0007669"/>
    <property type="project" value="TreeGrafter"/>
</dbReference>
<dbReference type="GO" id="GO:0005778">
    <property type="term" value="C:peroxisomal membrane"/>
    <property type="evidence" value="ECO:0007669"/>
    <property type="project" value="TreeGrafter"/>
</dbReference>
<dbReference type="Gene3D" id="1.10.3270.10">
    <property type="entry name" value="HMGR, N-terminal domain"/>
    <property type="match status" value="1"/>
</dbReference>
<organism evidence="2 3">
    <name type="scientific">Carpinus fangiana</name>
    <dbReference type="NCBI Taxonomy" id="176857"/>
    <lineage>
        <taxon>Eukaryota</taxon>
        <taxon>Viridiplantae</taxon>
        <taxon>Streptophyta</taxon>
        <taxon>Embryophyta</taxon>
        <taxon>Tracheophyta</taxon>
        <taxon>Spermatophyta</taxon>
        <taxon>Magnoliopsida</taxon>
        <taxon>eudicotyledons</taxon>
        <taxon>Gunneridae</taxon>
        <taxon>Pentapetalae</taxon>
        <taxon>rosids</taxon>
        <taxon>fabids</taxon>
        <taxon>Fagales</taxon>
        <taxon>Betulaceae</taxon>
        <taxon>Carpinus</taxon>
    </lineage>
</organism>
<feature type="compositionally biased region" description="Basic residues" evidence="1">
    <location>
        <begin position="1"/>
        <end position="11"/>
    </location>
</feature>
<dbReference type="InterPro" id="IPR023282">
    <property type="entry name" value="HMG_CoA_Rdtase_N"/>
</dbReference>
<dbReference type="GO" id="GO:0008299">
    <property type="term" value="P:isoprenoid biosynthetic process"/>
    <property type="evidence" value="ECO:0007669"/>
    <property type="project" value="TreeGrafter"/>
</dbReference>
<feature type="region of interest" description="Disordered" evidence="1">
    <location>
        <begin position="1"/>
        <end position="20"/>
    </location>
</feature>
<dbReference type="InterPro" id="IPR002202">
    <property type="entry name" value="HMG_CoA_Rdtase"/>
</dbReference>
<dbReference type="PANTHER" id="PTHR10572:SF24">
    <property type="entry name" value="3-HYDROXY-3-METHYLGLUTARYL-COENZYME A REDUCTASE"/>
    <property type="match status" value="1"/>
</dbReference>
<evidence type="ECO:0000313" key="3">
    <source>
        <dbReference type="Proteomes" id="UP000327013"/>
    </source>
</evidence>
<dbReference type="GO" id="GO:0004420">
    <property type="term" value="F:hydroxymethylglutaryl-CoA reductase (NADPH) activity"/>
    <property type="evidence" value="ECO:0007669"/>
    <property type="project" value="InterPro"/>
</dbReference>
<name>A0A5N6RG13_9ROSI</name>
<dbReference type="Proteomes" id="UP000327013">
    <property type="component" value="Chromosome 7"/>
</dbReference>
<evidence type="ECO:0000313" key="2">
    <source>
        <dbReference type="EMBL" id="KAE8098422.1"/>
    </source>
</evidence>
<sequence length="179" mass="19677">MIGLRRQRREHRSPSQENPLLKLLDPEVVIPTLSSEEDEEIINSIVGGTIPSYSLESRLGDCKRAASIRREALQKTQINSLIHAYLNLTIENQDEEKVAEHGGGARQEPVRLAAAGIRRRKAVEGQVGSGETVRFPNGADDQAWSVGELREVLEAIGVEWEVVEEGISGNFDLNTQAAA</sequence>
<dbReference type="PANTHER" id="PTHR10572">
    <property type="entry name" value="3-HYDROXY-3-METHYLGLUTARYL-COENZYME A REDUCTASE"/>
    <property type="match status" value="1"/>
</dbReference>
<dbReference type="GO" id="GO:0015936">
    <property type="term" value="P:coenzyme A metabolic process"/>
    <property type="evidence" value="ECO:0007669"/>
    <property type="project" value="InterPro"/>
</dbReference>
<evidence type="ECO:0000256" key="1">
    <source>
        <dbReference type="SAM" id="MobiDB-lite"/>
    </source>
</evidence>
<proteinExistence type="predicted"/>
<protein>
    <submittedName>
        <fullName evidence="2">Uncharacterized protein</fullName>
    </submittedName>
</protein>
<accession>A0A5N6RG13</accession>